<dbReference type="GO" id="GO:0005506">
    <property type="term" value="F:iron ion binding"/>
    <property type="evidence" value="ECO:0007669"/>
    <property type="project" value="UniProtKB-UniRule"/>
</dbReference>
<comment type="function">
    <text evidence="6">Ferredoxins are iron-sulfur proteins that transfer electrons in a wide variety of metabolic reactions.</text>
</comment>
<accession>A0A2G9YQY1</accession>
<proteinExistence type="predicted"/>
<dbReference type="AlphaFoldDB" id="A0A2G9YQY1"/>
<keyword evidence="3 6" id="KW-0249">Electron transport</keyword>
<organism evidence="8 9">
    <name type="scientific">Candidatus Nealsonbacteria bacterium CG23_combo_of_CG06-09_8_20_14_all_40_13</name>
    <dbReference type="NCBI Taxonomy" id="1974724"/>
    <lineage>
        <taxon>Bacteria</taxon>
        <taxon>Candidatus Nealsoniibacteriota</taxon>
    </lineage>
</organism>
<reference evidence="8 9" key="1">
    <citation type="submission" date="2017-09" db="EMBL/GenBank/DDBJ databases">
        <title>Depth-based differentiation of microbial function through sediment-hosted aquifers and enrichment of novel symbionts in the deep terrestrial subsurface.</title>
        <authorList>
            <person name="Probst A.J."/>
            <person name="Ladd B."/>
            <person name="Jarett J.K."/>
            <person name="Geller-Mcgrath D.E."/>
            <person name="Sieber C.M."/>
            <person name="Emerson J.B."/>
            <person name="Anantharaman K."/>
            <person name="Thomas B.C."/>
            <person name="Malmstrom R."/>
            <person name="Stieglmeier M."/>
            <person name="Klingl A."/>
            <person name="Woyke T."/>
            <person name="Ryan C.M."/>
            <person name="Banfield J.F."/>
        </authorList>
    </citation>
    <scope>NUCLEOTIDE SEQUENCE [LARGE SCALE GENOMIC DNA]</scope>
    <source>
        <strain evidence="8">CG23_combo_of_CG06-09_8_20_14_all_40_13</strain>
    </source>
</reference>
<keyword evidence="5 6" id="KW-0411">Iron-sulfur</keyword>
<evidence type="ECO:0000313" key="9">
    <source>
        <dbReference type="Proteomes" id="UP000231567"/>
    </source>
</evidence>
<keyword evidence="2 6" id="KW-0479">Metal-binding</keyword>
<evidence type="ECO:0000259" key="7">
    <source>
        <dbReference type="PROSITE" id="PS51379"/>
    </source>
</evidence>
<evidence type="ECO:0000256" key="1">
    <source>
        <dbReference type="ARBA" id="ARBA00022448"/>
    </source>
</evidence>
<dbReference type="InterPro" id="IPR051269">
    <property type="entry name" value="Fe-S_cluster_ET"/>
</dbReference>
<evidence type="ECO:0000256" key="3">
    <source>
        <dbReference type="ARBA" id="ARBA00022982"/>
    </source>
</evidence>
<dbReference type="InterPro" id="IPR017900">
    <property type="entry name" value="4Fe4S_Fe_S_CS"/>
</dbReference>
<dbReference type="PROSITE" id="PS51379">
    <property type="entry name" value="4FE4S_FER_2"/>
    <property type="match status" value="1"/>
</dbReference>
<comment type="caution">
    <text evidence="8">The sequence shown here is derived from an EMBL/GenBank/DDBJ whole genome shotgun (WGS) entry which is preliminary data.</text>
</comment>
<dbReference type="GO" id="GO:0009055">
    <property type="term" value="F:electron transfer activity"/>
    <property type="evidence" value="ECO:0007669"/>
    <property type="project" value="UniProtKB-UniRule"/>
</dbReference>
<dbReference type="Gene3D" id="3.30.70.20">
    <property type="match status" value="1"/>
</dbReference>
<dbReference type="PROSITE" id="PS00198">
    <property type="entry name" value="4FE4S_FER_1"/>
    <property type="match status" value="1"/>
</dbReference>
<protein>
    <recommendedName>
        <fullName evidence="6">Ferredoxin</fullName>
    </recommendedName>
</protein>
<evidence type="ECO:0000256" key="6">
    <source>
        <dbReference type="RuleBase" id="RU368020"/>
    </source>
</evidence>
<dbReference type="PANTHER" id="PTHR36923">
    <property type="entry name" value="FERREDOXIN"/>
    <property type="match status" value="1"/>
</dbReference>
<evidence type="ECO:0000256" key="5">
    <source>
        <dbReference type="ARBA" id="ARBA00023014"/>
    </source>
</evidence>
<evidence type="ECO:0000256" key="4">
    <source>
        <dbReference type="ARBA" id="ARBA00023004"/>
    </source>
</evidence>
<evidence type="ECO:0000313" key="8">
    <source>
        <dbReference type="EMBL" id="PIP21649.1"/>
    </source>
</evidence>
<keyword evidence="1 6" id="KW-0813">Transport</keyword>
<sequence>MVIEIDKDLCIGCGTCVSLCPKVFQMGKDNKAAAINQSAQNCNLDEVVESCPVGAIKVTK</sequence>
<keyword evidence="4 6" id="KW-0408">Iron</keyword>
<dbReference type="PANTHER" id="PTHR36923:SF3">
    <property type="entry name" value="FERREDOXIN"/>
    <property type="match status" value="1"/>
</dbReference>
<dbReference type="EMBL" id="PCRM01000026">
    <property type="protein sequence ID" value="PIP21649.1"/>
    <property type="molecule type" value="Genomic_DNA"/>
</dbReference>
<name>A0A2G9YQY1_9BACT</name>
<dbReference type="PRINTS" id="PR00352">
    <property type="entry name" value="3FE4SFRDOXIN"/>
</dbReference>
<evidence type="ECO:0000256" key="2">
    <source>
        <dbReference type="ARBA" id="ARBA00022723"/>
    </source>
</evidence>
<dbReference type="InterPro" id="IPR017896">
    <property type="entry name" value="4Fe4S_Fe-S-bd"/>
</dbReference>
<gene>
    <name evidence="8" type="ORF">COX39_01850</name>
</gene>
<dbReference type="SUPFAM" id="SSF54862">
    <property type="entry name" value="4Fe-4S ferredoxins"/>
    <property type="match status" value="1"/>
</dbReference>
<dbReference type="Pfam" id="PF13370">
    <property type="entry name" value="Fer4_13"/>
    <property type="match status" value="1"/>
</dbReference>
<dbReference type="Proteomes" id="UP000231567">
    <property type="component" value="Unassembled WGS sequence"/>
</dbReference>
<dbReference type="InterPro" id="IPR001080">
    <property type="entry name" value="3Fe4S_ferredoxin"/>
</dbReference>
<feature type="domain" description="4Fe-4S ferredoxin-type" evidence="7">
    <location>
        <begin position="1"/>
        <end position="29"/>
    </location>
</feature>
<dbReference type="GO" id="GO:0051536">
    <property type="term" value="F:iron-sulfur cluster binding"/>
    <property type="evidence" value="ECO:0007669"/>
    <property type="project" value="UniProtKB-KW"/>
</dbReference>